<dbReference type="PANTHER" id="PTHR30188">
    <property type="entry name" value="ABC TRANSPORTER PERMEASE PROTEIN-RELATED"/>
    <property type="match status" value="1"/>
</dbReference>
<feature type="transmembrane region" description="Helical" evidence="1">
    <location>
        <begin position="195"/>
        <end position="218"/>
    </location>
</feature>
<protein>
    <submittedName>
        <fullName evidence="2">ABC transporter permease</fullName>
    </submittedName>
</protein>
<name>A0A9D7E5V3_9PROT</name>
<dbReference type="PANTHER" id="PTHR30188:SF3">
    <property type="entry name" value="ABC TRANSPORTER PERMEASE"/>
    <property type="match status" value="1"/>
</dbReference>
<dbReference type="InterPro" id="IPR030802">
    <property type="entry name" value="Permease_MalE"/>
</dbReference>
<feature type="transmembrane region" description="Helical" evidence="1">
    <location>
        <begin position="347"/>
        <end position="368"/>
    </location>
</feature>
<dbReference type="Pfam" id="PF02405">
    <property type="entry name" value="MlaE"/>
    <property type="match status" value="1"/>
</dbReference>
<keyword evidence="1" id="KW-0997">Cell inner membrane</keyword>
<keyword evidence="1" id="KW-1133">Transmembrane helix</keyword>
<keyword evidence="1" id="KW-1003">Cell membrane</keyword>
<comment type="similarity">
    <text evidence="1">Belongs to the MlaE permease family.</text>
</comment>
<comment type="subcellular location">
    <subcellularLocation>
        <location evidence="1">Cell inner membrane</location>
        <topology evidence="1">Multi-pass membrane protein</topology>
    </subcellularLocation>
</comment>
<feature type="transmembrane region" description="Helical" evidence="1">
    <location>
        <begin position="257"/>
        <end position="285"/>
    </location>
</feature>
<evidence type="ECO:0000313" key="3">
    <source>
        <dbReference type="Proteomes" id="UP000807785"/>
    </source>
</evidence>
<dbReference type="GO" id="GO:0043190">
    <property type="term" value="C:ATP-binding cassette (ABC) transporter complex"/>
    <property type="evidence" value="ECO:0007669"/>
    <property type="project" value="InterPro"/>
</dbReference>
<dbReference type="AlphaFoldDB" id="A0A9D7E5V3"/>
<dbReference type="GO" id="GO:0005548">
    <property type="term" value="F:phospholipid transporter activity"/>
    <property type="evidence" value="ECO:0007669"/>
    <property type="project" value="TreeGrafter"/>
</dbReference>
<evidence type="ECO:0000313" key="2">
    <source>
        <dbReference type="EMBL" id="MBK6973430.1"/>
    </source>
</evidence>
<proteinExistence type="inferred from homology"/>
<feature type="transmembrane region" description="Helical" evidence="1">
    <location>
        <begin position="164"/>
        <end position="183"/>
    </location>
</feature>
<comment type="caution">
    <text evidence="2">The sequence shown here is derived from an EMBL/GenBank/DDBJ whole genome shotgun (WGS) entry which is preliminary data.</text>
</comment>
<dbReference type="EMBL" id="JADJEV010000003">
    <property type="protein sequence ID" value="MBK6973430.1"/>
    <property type="molecule type" value="Genomic_DNA"/>
</dbReference>
<dbReference type="NCBIfam" id="TIGR00056">
    <property type="entry name" value="MlaE family lipid ABC transporter permease subunit"/>
    <property type="match status" value="1"/>
</dbReference>
<evidence type="ECO:0000256" key="1">
    <source>
        <dbReference type="RuleBase" id="RU362044"/>
    </source>
</evidence>
<gene>
    <name evidence="2" type="ORF">IPH26_10955</name>
</gene>
<keyword evidence="1" id="KW-0812">Transmembrane</keyword>
<sequence length="371" mass="39281">MQPPRLSLSDEASAARVILSGTWTLAAISPCYARLSGELAAQNRGVDVGWDLDAIEHLDSVGASMLWRAWGGGFPADVALPDELRVVFERIRAAGQDGPVVRGRGWLDWLAGMGGLAEAFWRNLLGVLALLGRLVLDAGHLLRHPGDTPWREISANLYKAGARALPVTSLVAFLIGVVLSYLSALQLNRFGADVYIVNLLGIGIIRELGPVLVAVLVAGRSGSAMTAQLGVMRVTEEIDALATMGVSRSLRLVFPKVLALAIAMPLITAWTSAMALIGGMVAAQIQVDISYGFFIETLPKVVPVANVWIGLAKGLVFGFLIALLACHFGLQVKPNTESLSSNTTRSVVTAITVVILADAVFAIATRSIGID</sequence>
<dbReference type="InterPro" id="IPR003453">
    <property type="entry name" value="ABC_MlaE_roteobac"/>
</dbReference>
<accession>A0A9D7E5V3</accession>
<keyword evidence="1" id="KW-0472">Membrane</keyword>
<reference evidence="3" key="1">
    <citation type="journal article" date="2021" name="Nat. Commun.">
        <title>Connecting structure to function with the recovery of over 1000 high-quality metagenome-assembled genomes from activated sludge using long-read sequencing.</title>
        <authorList>
            <person name="Singleton C.M."/>
            <person name="Petriglieri F."/>
            <person name="Kristensen J.M."/>
            <person name="Kirkegaard R.H."/>
            <person name="Michaelsen T.Y."/>
            <person name="Andersen M.H."/>
            <person name="Kondrotaite Z."/>
            <person name="Karst S.M."/>
            <person name="Dueholm M.S."/>
            <person name="Nielsen P.H."/>
            <person name="Albertsen M."/>
        </authorList>
    </citation>
    <scope>NUCLEOTIDE SEQUENCE [LARGE SCALE GENOMIC DNA]</scope>
</reference>
<dbReference type="Proteomes" id="UP000807785">
    <property type="component" value="Unassembled WGS sequence"/>
</dbReference>
<feature type="transmembrane region" description="Helical" evidence="1">
    <location>
        <begin position="305"/>
        <end position="326"/>
    </location>
</feature>
<organism evidence="2 3">
    <name type="scientific">Candidatus Methylophosphatis roskildensis</name>
    <dbReference type="NCBI Taxonomy" id="2899263"/>
    <lineage>
        <taxon>Bacteria</taxon>
        <taxon>Pseudomonadati</taxon>
        <taxon>Pseudomonadota</taxon>
        <taxon>Betaproteobacteria</taxon>
        <taxon>Nitrosomonadales</taxon>
        <taxon>Sterolibacteriaceae</taxon>
        <taxon>Candidatus Methylophosphatis</taxon>
    </lineage>
</organism>